<keyword evidence="8" id="KW-0732">Signal</keyword>
<reference evidence="10 11" key="1">
    <citation type="submission" date="2024-10" db="EMBL/GenBank/DDBJ databases">
        <title>Updated reference genomes for cyclostephanoid diatoms.</title>
        <authorList>
            <person name="Roberts W.R."/>
            <person name="Alverson A.J."/>
        </authorList>
    </citation>
    <scope>NUCLEOTIDE SEQUENCE [LARGE SCALE GENOMIC DNA]</scope>
    <source>
        <strain evidence="10 11">AJA232-27</strain>
    </source>
</reference>
<evidence type="ECO:0000259" key="9">
    <source>
        <dbReference type="PROSITE" id="PS51352"/>
    </source>
</evidence>
<dbReference type="InterPro" id="IPR017937">
    <property type="entry name" value="Thioredoxin_CS"/>
</dbReference>
<evidence type="ECO:0000256" key="1">
    <source>
        <dbReference type="ARBA" id="ARBA00004389"/>
    </source>
</evidence>
<comment type="function">
    <text evidence="5">Probable disulfide isomerase, which participates in the folding of proteins containing disulfide bonds. May act as a dithiol oxidase. Acts as a regulator of endoplasmic reticulum-mitochondria contact sites via its ability to regulate redox signals.</text>
</comment>
<feature type="chain" id="PRO_5044896213" description="Thioredoxin domain-containing protein" evidence="8">
    <location>
        <begin position="25"/>
        <end position="483"/>
    </location>
</feature>
<comment type="caution">
    <text evidence="10">The sequence shown here is derived from an EMBL/GenBank/DDBJ whole genome shotgun (WGS) entry which is preliminary data.</text>
</comment>
<evidence type="ECO:0000256" key="7">
    <source>
        <dbReference type="SAM" id="Phobius"/>
    </source>
</evidence>
<dbReference type="Proteomes" id="UP001530293">
    <property type="component" value="Unassembled WGS sequence"/>
</dbReference>
<keyword evidence="3 7" id="KW-1133">Transmembrane helix</keyword>
<evidence type="ECO:0000256" key="5">
    <source>
        <dbReference type="ARBA" id="ARBA00045246"/>
    </source>
</evidence>
<evidence type="ECO:0000256" key="2">
    <source>
        <dbReference type="ARBA" id="ARBA00022692"/>
    </source>
</evidence>
<name>A0ABD3M468_9STRA</name>
<feature type="domain" description="Thioredoxin" evidence="9">
    <location>
        <begin position="31"/>
        <end position="144"/>
    </location>
</feature>
<organism evidence="10 11">
    <name type="scientific">Discostella pseudostelligera</name>
    <dbReference type="NCBI Taxonomy" id="259834"/>
    <lineage>
        <taxon>Eukaryota</taxon>
        <taxon>Sar</taxon>
        <taxon>Stramenopiles</taxon>
        <taxon>Ochrophyta</taxon>
        <taxon>Bacillariophyta</taxon>
        <taxon>Coscinodiscophyceae</taxon>
        <taxon>Thalassiosirophycidae</taxon>
        <taxon>Stephanodiscales</taxon>
        <taxon>Stephanodiscaceae</taxon>
        <taxon>Discostella</taxon>
    </lineage>
</organism>
<dbReference type="EMBL" id="JALLBG020000283">
    <property type="protein sequence ID" value="KAL3756967.1"/>
    <property type="molecule type" value="Genomic_DNA"/>
</dbReference>
<dbReference type="Pfam" id="PF00085">
    <property type="entry name" value="Thioredoxin"/>
    <property type="match status" value="1"/>
</dbReference>
<dbReference type="PANTHER" id="PTHR46426:SF1">
    <property type="entry name" value="PROTEIN DISULFIDE-ISOMERASE TMX3"/>
    <property type="match status" value="1"/>
</dbReference>
<dbReference type="CDD" id="cd02961">
    <property type="entry name" value="PDI_a_family"/>
    <property type="match status" value="1"/>
</dbReference>
<feature type="transmembrane region" description="Helical" evidence="7">
    <location>
        <begin position="436"/>
        <end position="456"/>
    </location>
</feature>
<dbReference type="PROSITE" id="PS51352">
    <property type="entry name" value="THIOREDOXIN_2"/>
    <property type="match status" value="1"/>
</dbReference>
<dbReference type="PANTHER" id="PTHR46426">
    <property type="entry name" value="PROTEIN DISULFIDE-ISOMERASE TMX3"/>
    <property type="match status" value="1"/>
</dbReference>
<feature type="signal peptide" evidence="8">
    <location>
        <begin position="1"/>
        <end position="24"/>
    </location>
</feature>
<keyword evidence="11" id="KW-1185">Reference proteome</keyword>
<feature type="compositionally biased region" description="Low complexity" evidence="6">
    <location>
        <begin position="177"/>
        <end position="187"/>
    </location>
</feature>
<evidence type="ECO:0000256" key="3">
    <source>
        <dbReference type="ARBA" id="ARBA00022989"/>
    </source>
</evidence>
<dbReference type="GO" id="GO:0005789">
    <property type="term" value="C:endoplasmic reticulum membrane"/>
    <property type="evidence" value="ECO:0007669"/>
    <property type="project" value="UniProtKB-SubCell"/>
</dbReference>
<evidence type="ECO:0000256" key="6">
    <source>
        <dbReference type="SAM" id="MobiDB-lite"/>
    </source>
</evidence>
<keyword evidence="4 7" id="KW-0472">Membrane</keyword>
<dbReference type="InterPro" id="IPR052250">
    <property type="entry name" value="PDI_TMX3"/>
</dbReference>
<dbReference type="Pfam" id="PF13848">
    <property type="entry name" value="Thioredoxin_6"/>
    <property type="match status" value="1"/>
</dbReference>
<dbReference type="SUPFAM" id="SSF52833">
    <property type="entry name" value="Thioredoxin-like"/>
    <property type="match status" value="2"/>
</dbReference>
<comment type="subcellular location">
    <subcellularLocation>
        <location evidence="1">Endoplasmic reticulum membrane</location>
        <topology evidence="1">Single-pass membrane protein</topology>
    </subcellularLocation>
</comment>
<dbReference type="PRINTS" id="PR00421">
    <property type="entry name" value="THIOREDOXIN"/>
</dbReference>
<sequence>MCHLLLPIIFLLIVVISSCSSVSAAQNNERTKIGKPHSTVLQLTSSNFDTYIQDPANGLWLLDFYAPWCGHCKKLAPVLDAVAPFLAGKMAIGKIDCTSDKPLCNRFDVKGYPTLKYYRDGDFHDYPLGRDTDTIITFGEKMSARAVTIISTHLEATEKLLHKSPVAFIVYDPSNISSSESTSSGSSVDETIDASGATEPEKTMEKLIQSTERTRVFGQVARKMQALSSFGLLSPSHTLPEEIEKFLHHGQEDTTTPAQSISSSSGGGFIARIEKDIPIKIFDGEVSTTAVTEFVRENNLATVINLSGDNFRLASRRGKALAIAVYDPEDGSEMTENLRRELKQYAISGAYKDDYIFATMDGRKWDRFLSQFSVDKKDLPQLVVVDVPERTYWQDSSVVGISNFIAAVKNGTIQSRKQEKAKSGLADKLLQAFVDYMPWSLVFVFAVMAFVFWVVLRMDDGPILQLEERTMRAASSDSNKKEQ</sequence>
<proteinExistence type="predicted"/>
<gene>
    <name evidence="10" type="ORF">ACHAWU_007346</name>
</gene>
<accession>A0ABD3M468</accession>
<evidence type="ECO:0000256" key="4">
    <source>
        <dbReference type="ARBA" id="ARBA00023136"/>
    </source>
</evidence>
<dbReference type="InterPro" id="IPR036249">
    <property type="entry name" value="Thioredoxin-like_sf"/>
</dbReference>
<dbReference type="Gene3D" id="3.40.30.10">
    <property type="entry name" value="Glutaredoxin"/>
    <property type="match status" value="2"/>
</dbReference>
<evidence type="ECO:0000256" key="8">
    <source>
        <dbReference type="SAM" id="SignalP"/>
    </source>
</evidence>
<evidence type="ECO:0000313" key="11">
    <source>
        <dbReference type="Proteomes" id="UP001530293"/>
    </source>
</evidence>
<dbReference type="AlphaFoldDB" id="A0ABD3M468"/>
<evidence type="ECO:0000313" key="10">
    <source>
        <dbReference type="EMBL" id="KAL3756967.1"/>
    </source>
</evidence>
<keyword evidence="2 7" id="KW-0812">Transmembrane</keyword>
<dbReference type="PROSITE" id="PS00194">
    <property type="entry name" value="THIOREDOXIN_1"/>
    <property type="match status" value="1"/>
</dbReference>
<protein>
    <recommendedName>
        <fullName evidence="9">Thioredoxin domain-containing protein</fullName>
    </recommendedName>
</protein>
<dbReference type="InterPro" id="IPR013766">
    <property type="entry name" value="Thioredoxin_domain"/>
</dbReference>
<feature type="region of interest" description="Disordered" evidence="6">
    <location>
        <begin position="177"/>
        <end position="202"/>
    </location>
</feature>